<accession>Q2IVP7</accession>
<dbReference type="RefSeq" id="WP_011441897.1">
    <property type="nucleotide sequence ID" value="NC_007778.1"/>
</dbReference>
<evidence type="ECO:0000256" key="1">
    <source>
        <dbReference type="ARBA" id="ARBA00010692"/>
    </source>
</evidence>
<feature type="transmembrane region" description="Helical" evidence="3">
    <location>
        <begin position="39"/>
        <end position="58"/>
    </location>
</feature>
<keyword evidence="5" id="KW-1185">Reference proteome</keyword>
<proteinExistence type="inferred from homology"/>
<keyword evidence="2 3" id="KW-0472">Membrane</keyword>
<feature type="transmembrane region" description="Helical" evidence="3">
    <location>
        <begin position="65"/>
        <end position="87"/>
    </location>
</feature>
<dbReference type="AlphaFoldDB" id="Q2IVP7"/>
<dbReference type="GO" id="GO:0015225">
    <property type="term" value="F:biotin transmembrane transporter activity"/>
    <property type="evidence" value="ECO:0007669"/>
    <property type="project" value="UniProtKB-UniRule"/>
</dbReference>
<feature type="transmembrane region" description="Helical" evidence="3">
    <location>
        <begin position="12"/>
        <end position="33"/>
    </location>
</feature>
<dbReference type="Proteomes" id="UP000008809">
    <property type="component" value="Chromosome"/>
</dbReference>
<name>Q2IVP7_RHOP2</name>
<feature type="transmembrane region" description="Helical" evidence="3">
    <location>
        <begin position="123"/>
        <end position="143"/>
    </location>
</feature>
<keyword evidence="3" id="KW-0812">Transmembrane</keyword>
<reference evidence="4 5" key="1">
    <citation type="submission" date="2006-01" db="EMBL/GenBank/DDBJ databases">
        <title>Complete sequence of Rhodopseudomonas palustris HaA2.</title>
        <authorList>
            <consortium name="US DOE Joint Genome Institute"/>
            <person name="Copeland A."/>
            <person name="Lucas S."/>
            <person name="Lapidus A."/>
            <person name="Barry K."/>
            <person name="Detter J.C."/>
            <person name="Glavina T."/>
            <person name="Hammon N."/>
            <person name="Israni S."/>
            <person name="Pitluck S."/>
            <person name="Chain P."/>
            <person name="Malfatti S."/>
            <person name="Shin M."/>
            <person name="Vergez L."/>
            <person name="Schmutz J."/>
            <person name="Larimer F."/>
            <person name="Land M."/>
            <person name="Hauser L."/>
            <person name="Pelletier D.A."/>
            <person name="Kyrpides N."/>
            <person name="Anderson I."/>
            <person name="Oda Y."/>
            <person name="Harwood C.S."/>
            <person name="Richardson P."/>
        </authorList>
    </citation>
    <scope>NUCLEOTIDE SEQUENCE [LARGE SCALE GENOMIC DNA]</scope>
    <source>
        <strain evidence="4 5">HaA2</strain>
    </source>
</reference>
<gene>
    <name evidence="4" type="ordered locus">RPB_3011</name>
</gene>
<organism evidence="4 5">
    <name type="scientific">Rhodopseudomonas palustris (strain HaA2)</name>
    <dbReference type="NCBI Taxonomy" id="316058"/>
    <lineage>
        <taxon>Bacteria</taxon>
        <taxon>Pseudomonadati</taxon>
        <taxon>Pseudomonadota</taxon>
        <taxon>Alphaproteobacteria</taxon>
        <taxon>Hyphomicrobiales</taxon>
        <taxon>Nitrobacteraceae</taxon>
        <taxon>Rhodopseudomonas</taxon>
    </lineage>
</organism>
<evidence type="ECO:0000256" key="3">
    <source>
        <dbReference type="SAM" id="Phobius"/>
    </source>
</evidence>
<evidence type="ECO:0000313" key="4">
    <source>
        <dbReference type="EMBL" id="ABD07713.1"/>
    </source>
</evidence>
<sequence length="187" mass="18958">MLWPQRAGQSAAIWRAIALIAVGAVLLTASAKFNLPLPLVPMTLQTLVVLLIGAAYGARLGGATVLAYLAAGALGLPVFAGPAGGLAPLTGPTAGYLAGFVAAAVVVGWFAERGWDRSVPRLFVAMALGHIAILALGFGWLAYGLHLGAAKAWSVGVVPFLAGALVKNALGAAMLPTVRRLADGRRG</sequence>
<dbReference type="PIRSF" id="PIRSF016661">
    <property type="entry name" value="BioY"/>
    <property type="match status" value="1"/>
</dbReference>
<keyword evidence="2" id="KW-0813">Transport</keyword>
<comment type="subcellular location">
    <subcellularLocation>
        <location evidence="2">Cell membrane</location>
        <topology evidence="2">Multi-pass membrane protein</topology>
    </subcellularLocation>
</comment>
<dbReference type="STRING" id="316058.RPB_3011"/>
<dbReference type="eggNOG" id="COG1268">
    <property type="taxonomic scope" value="Bacteria"/>
</dbReference>
<comment type="similarity">
    <text evidence="1 2">Belongs to the BioY family.</text>
</comment>
<evidence type="ECO:0000256" key="2">
    <source>
        <dbReference type="PIRNR" id="PIRNR016661"/>
    </source>
</evidence>
<keyword evidence="3" id="KW-1133">Transmembrane helix</keyword>
<dbReference type="EMBL" id="CP000250">
    <property type="protein sequence ID" value="ABD07713.1"/>
    <property type="molecule type" value="Genomic_DNA"/>
</dbReference>
<feature type="transmembrane region" description="Helical" evidence="3">
    <location>
        <begin position="155"/>
        <end position="178"/>
    </location>
</feature>
<dbReference type="Gene3D" id="1.10.1760.20">
    <property type="match status" value="1"/>
</dbReference>
<dbReference type="Pfam" id="PF02632">
    <property type="entry name" value="BioY"/>
    <property type="match status" value="1"/>
</dbReference>
<dbReference type="HOGENOM" id="CLU_077931_2_2_5"/>
<evidence type="ECO:0000313" key="5">
    <source>
        <dbReference type="Proteomes" id="UP000008809"/>
    </source>
</evidence>
<dbReference type="PANTHER" id="PTHR34295:SF1">
    <property type="entry name" value="BIOTIN TRANSPORTER BIOY"/>
    <property type="match status" value="1"/>
</dbReference>
<dbReference type="GO" id="GO:0005886">
    <property type="term" value="C:plasma membrane"/>
    <property type="evidence" value="ECO:0007669"/>
    <property type="project" value="UniProtKB-SubCell"/>
</dbReference>
<dbReference type="PANTHER" id="PTHR34295">
    <property type="entry name" value="BIOTIN TRANSPORTER BIOY"/>
    <property type="match status" value="1"/>
</dbReference>
<feature type="transmembrane region" description="Helical" evidence="3">
    <location>
        <begin position="93"/>
        <end position="111"/>
    </location>
</feature>
<dbReference type="KEGG" id="rpb:RPB_3011"/>
<protein>
    <recommendedName>
        <fullName evidence="2">Biotin transporter</fullName>
    </recommendedName>
</protein>
<dbReference type="InterPro" id="IPR003784">
    <property type="entry name" value="BioY"/>
</dbReference>
<keyword evidence="2" id="KW-1003">Cell membrane</keyword>